<evidence type="ECO:0000256" key="4">
    <source>
        <dbReference type="ARBA" id="ARBA00022840"/>
    </source>
</evidence>
<dbReference type="InterPro" id="IPR014016">
    <property type="entry name" value="UvrD-like_ATP-bd"/>
</dbReference>
<dbReference type="InterPro" id="IPR027417">
    <property type="entry name" value="P-loop_NTPase"/>
</dbReference>
<evidence type="ECO:0000313" key="8">
    <source>
        <dbReference type="Proteomes" id="UP000321776"/>
    </source>
</evidence>
<proteinExistence type="predicted"/>
<reference evidence="7 8" key="1">
    <citation type="journal article" date="2018" name="Int. J. Syst. Evol. Microbiol.">
        <title>Paraburkholderia azotifigens sp. nov., a nitrogen-fixing bacterium isolated from paddy soil.</title>
        <authorList>
            <person name="Choi G.M."/>
            <person name="Im W.T."/>
        </authorList>
    </citation>
    <scope>NUCLEOTIDE SEQUENCE [LARGE SCALE GENOMIC DNA]</scope>
    <source>
        <strain evidence="7 8">NF 2-5-3</strain>
    </source>
</reference>
<evidence type="ECO:0000256" key="3">
    <source>
        <dbReference type="ARBA" id="ARBA00022806"/>
    </source>
</evidence>
<evidence type="ECO:0000256" key="1">
    <source>
        <dbReference type="ARBA" id="ARBA00022741"/>
    </source>
</evidence>
<dbReference type="GO" id="GO:0000725">
    <property type="term" value="P:recombinational repair"/>
    <property type="evidence" value="ECO:0007669"/>
    <property type="project" value="TreeGrafter"/>
</dbReference>
<evidence type="ECO:0000256" key="2">
    <source>
        <dbReference type="ARBA" id="ARBA00022801"/>
    </source>
</evidence>
<dbReference type="InterPro" id="IPR027785">
    <property type="entry name" value="UvrD-like_helicase_C"/>
</dbReference>
<organism evidence="7 8">
    <name type="scientific">Paraburkholderia azotifigens</name>
    <dbReference type="NCBI Taxonomy" id="2057004"/>
    <lineage>
        <taxon>Bacteria</taxon>
        <taxon>Pseudomonadati</taxon>
        <taxon>Pseudomonadota</taxon>
        <taxon>Betaproteobacteria</taxon>
        <taxon>Burkholderiales</taxon>
        <taxon>Burkholderiaceae</taxon>
        <taxon>Paraburkholderia</taxon>
    </lineage>
</organism>
<dbReference type="GO" id="GO:0043138">
    <property type="term" value="F:3'-5' DNA helicase activity"/>
    <property type="evidence" value="ECO:0007669"/>
    <property type="project" value="TreeGrafter"/>
</dbReference>
<dbReference type="SUPFAM" id="SSF143011">
    <property type="entry name" value="RelE-like"/>
    <property type="match status" value="1"/>
</dbReference>
<dbReference type="SUPFAM" id="SSF52540">
    <property type="entry name" value="P-loop containing nucleoside triphosphate hydrolases"/>
    <property type="match status" value="1"/>
</dbReference>
<dbReference type="GO" id="GO:0016787">
    <property type="term" value="F:hydrolase activity"/>
    <property type="evidence" value="ECO:0007669"/>
    <property type="project" value="UniProtKB-UniRule"/>
</dbReference>
<keyword evidence="3 5" id="KW-0347">Helicase</keyword>
<evidence type="ECO:0000259" key="6">
    <source>
        <dbReference type="PROSITE" id="PS51198"/>
    </source>
</evidence>
<dbReference type="GO" id="GO:0005524">
    <property type="term" value="F:ATP binding"/>
    <property type="evidence" value="ECO:0007669"/>
    <property type="project" value="UniProtKB-UniRule"/>
</dbReference>
<dbReference type="InterPro" id="IPR035093">
    <property type="entry name" value="RelE/ParE_toxin_dom_sf"/>
</dbReference>
<dbReference type="Proteomes" id="UP000321776">
    <property type="component" value="Unassembled WGS sequence"/>
</dbReference>
<dbReference type="PANTHER" id="PTHR11070">
    <property type="entry name" value="UVRD / RECB / PCRA DNA HELICASE FAMILY MEMBER"/>
    <property type="match status" value="1"/>
</dbReference>
<keyword evidence="1 5" id="KW-0547">Nucleotide-binding</keyword>
<dbReference type="PANTHER" id="PTHR11070:SF45">
    <property type="entry name" value="DNA 3'-5' HELICASE"/>
    <property type="match status" value="1"/>
</dbReference>
<feature type="domain" description="UvrD-like helicase ATP-binding" evidence="6">
    <location>
        <begin position="254"/>
        <end position="533"/>
    </location>
</feature>
<feature type="binding site" evidence="5">
    <location>
        <begin position="275"/>
        <end position="282"/>
    </location>
    <ligand>
        <name>ATP</name>
        <dbReference type="ChEBI" id="CHEBI:30616"/>
    </ligand>
</feature>
<keyword evidence="4 5" id="KW-0067">ATP-binding</keyword>
<dbReference type="RefSeq" id="WP_147234338.1">
    <property type="nucleotide sequence ID" value="NZ_VOQS01000001.1"/>
</dbReference>
<dbReference type="PROSITE" id="PS51198">
    <property type="entry name" value="UVRD_HELICASE_ATP_BIND"/>
    <property type="match status" value="1"/>
</dbReference>
<dbReference type="Gene3D" id="3.40.50.300">
    <property type="entry name" value="P-loop containing nucleotide triphosphate hydrolases"/>
    <property type="match status" value="2"/>
</dbReference>
<evidence type="ECO:0000313" key="7">
    <source>
        <dbReference type="EMBL" id="TXC88473.1"/>
    </source>
</evidence>
<sequence>MSLKPKVALSSEFLAQLAKLPSNIHTKVLKWAIGFQTNPTSSGTNYENIKGARDPNLKSVRVDGDWRGIVFKPSSGDVYVLLYVGPHDEAYRWAESRKLTINPVTGAMQLVTFEHVAEQAPATDGLQPAVGVPPHAAPATSPLFAMFDDRELMSLGVPQELLGDVRSIISDAELDAIQARLPVEAYEGLFLVAAGDTISQVLMARESRVDNVIDTEDFAAALATPESKSRFIVVDDDETLAAILNAPLAQWRVFLHPSQRKLAEKRFSGPARVLGGAGTGKTVLAMHRAKWLAEQCTGSGQQVLFTTFTRNLATDIEQNLRTLCAAATLEKLEVRNLDAWVHGFMRSCKLEHRIVYDRNQDGARQAWDAAMAVKEDSLDLPDNFYEQELEQVILAQGITTLDEYRKARRTGRGVLLSRAKRDAVWPVFEEYRGQLASRKLKEVDDAYREVASMLDADKSLIPSYSAIVIDETQDFGPQALRLLRAMIPAGSNDLFFVGDGHQRIYTRHRAAMSKCGIDIRGRSRKLYINYRTTDEIRLKAVALLEGVEVDDLDDGLDESSRYRSLTHGPAPVELQVGGIEQAGERVREFIHEWPKEEDGQPPQSYCVVASSEKNRDALALLLQKAGERTATITAQSNHTEEQGVVHMATMHRAKGLEFDYVAVVAPASFVEEQTEGSNRRQLLYVALTRAKRGAILVLC</sequence>
<evidence type="ECO:0000256" key="5">
    <source>
        <dbReference type="PROSITE-ProRule" id="PRU00560"/>
    </source>
</evidence>
<protein>
    <submittedName>
        <fullName evidence="7">AAA family ATPase</fullName>
    </submittedName>
</protein>
<keyword evidence="2 5" id="KW-0378">Hydrolase</keyword>
<dbReference type="Pfam" id="PF13538">
    <property type="entry name" value="UvrD_C_2"/>
    <property type="match status" value="1"/>
</dbReference>
<dbReference type="EMBL" id="VOQS01000001">
    <property type="protein sequence ID" value="TXC88473.1"/>
    <property type="molecule type" value="Genomic_DNA"/>
</dbReference>
<dbReference type="InterPro" id="IPR000212">
    <property type="entry name" value="DNA_helicase_UvrD/REP"/>
</dbReference>
<dbReference type="Pfam" id="PF00580">
    <property type="entry name" value="UvrD-helicase"/>
    <property type="match status" value="1"/>
</dbReference>
<name>A0A5C6VT18_9BURK</name>
<dbReference type="Gene3D" id="1.10.10.160">
    <property type="match status" value="1"/>
</dbReference>
<dbReference type="GO" id="GO:0005829">
    <property type="term" value="C:cytosol"/>
    <property type="evidence" value="ECO:0007669"/>
    <property type="project" value="TreeGrafter"/>
</dbReference>
<dbReference type="GO" id="GO:0003677">
    <property type="term" value="F:DNA binding"/>
    <property type="evidence" value="ECO:0007669"/>
    <property type="project" value="InterPro"/>
</dbReference>
<dbReference type="InterPro" id="IPR013986">
    <property type="entry name" value="DExx_box_DNA_helicase_dom_sf"/>
</dbReference>
<accession>A0A5C6VT18</accession>
<gene>
    <name evidence="7" type="ORF">FRZ40_13235</name>
</gene>
<comment type="caution">
    <text evidence="7">The sequence shown here is derived from an EMBL/GenBank/DDBJ whole genome shotgun (WGS) entry which is preliminary data.</text>
</comment>
<dbReference type="AlphaFoldDB" id="A0A5C6VT18"/>